<protein>
    <submittedName>
        <fullName evidence="1">Uncharacterized protein</fullName>
    </submittedName>
</protein>
<proteinExistence type="predicted"/>
<accession>A0AAJ5QZ45</accession>
<gene>
    <name evidence="1" type="ORF">OK117_08200</name>
</gene>
<evidence type="ECO:0000313" key="2">
    <source>
        <dbReference type="Proteomes" id="UP001211513"/>
    </source>
</evidence>
<reference evidence="1" key="1">
    <citation type="journal article" date="2022" name="Phytopathology">
        <title>Complete circularized genome resources of seven strains of Xylella fastidiosa subsp. fastidiosa using hybrid assembly reveals unknown plasmids.</title>
        <authorList>
            <person name="Velasco-Amo M.D.P."/>
            <person name="Arias-Giraldo L.F.F."/>
            <person name="Ecija M.R."/>
            <person name="De La Fuente L."/>
            <person name="Marco-Noales E."/>
            <person name="Moralejo E."/>
            <person name="Navas-Cort J.A."/>
            <person name="Landa B.B."/>
        </authorList>
    </citation>
    <scope>NUCLEOTIDE SEQUENCE</scope>
    <source>
        <strain evidence="1">CFBP8073</strain>
    </source>
</reference>
<organism evidence="1 2">
    <name type="scientific">Xylella fastidiosa subsp. fastidiosa</name>
    <dbReference type="NCBI Taxonomy" id="644356"/>
    <lineage>
        <taxon>Bacteria</taxon>
        <taxon>Pseudomonadati</taxon>
        <taxon>Pseudomonadota</taxon>
        <taxon>Gammaproteobacteria</taxon>
        <taxon>Lysobacterales</taxon>
        <taxon>Lysobacteraceae</taxon>
        <taxon>Xylella</taxon>
    </lineage>
</organism>
<dbReference type="AlphaFoldDB" id="A0AAJ5QZ45"/>
<reference evidence="1" key="2">
    <citation type="submission" date="2022-10" db="EMBL/GenBank/DDBJ databases">
        <authorList>
            <person name="Landa B."/>
            <person name="Arias-Giraldo L.F."/>
            <person name="Roman-Ecija M."/>
            <person name="Velasco-Amo M.P."/>
            <person name="De La Fuente L."/>
            <person name="Marco-Noales E."/>
            <person name="Moralejo E."/>
        </authorList>
    </citation>
    <scope>NUCLEOTIDE SEQUENCE</scope>
    <source>
        <strain evidence="1">CFBP8073</strain>
    </source>
</reference>
<evidence type="ECO:0000313" key="1">
    <source>
        <dbReference type="EMBL" id="WCF27620.1"/>
    </source>
</evidence>
<name>A0AAJ5QZ45_XYLFS</name>
<dbReference type="RefSeq" id="WP_233341798.1">
    <property type="nucleotide sequence ID" value="NZ_CP109886.1"/>
</dbReference>
<dbReference type="EMBL" id="CP109886">
    <property type="protein sequence ID" value="WCF27620.1"/>
    <property type="molecule type" value="Genomic_DNA"/>
</dbReference>
<sequence>MEMELKQTPRRHTQATALLFTTAPCVVAAAWPIPALPHHPCYSNVQRCPLPQRITASNQRFEECLDHSEGIYLVCLLTERHHGVC</sequence>
<dbReference type="Proteomes" id="UP001211513">
    <property type="component" value="Chromosome"/>
</dbReference>